<feature type="transmembrane region" description="Helical" evidence="7">
    <location>
        <begin position="36"/>
        <end position="57"/>
    </location>
</feature>
<feature type="transmembrane region" description="Helical" evidence="7">
    <location>
        <begin position="268"/>
        <end position="289"/>
    </location>
</feature>
<feature type="domain" description="ABC transmembrane type-1" evidence="9">
    <location>
        <begin position="122"/>
        <end position="323"/>
    </location>
</feature>
<dbReference type="InterPro" id="IPR000515">
    <property type="entry name" value="MetI-like"/>
</dbReference>
<proteinExistence type="inferred from homology"/>
<dbReference type="InterPro" id="IPR035906">
    <property type="entry name" value="MetI-like_sf"/>
</dbReference>
<evidence type="ECO:0000256" key="2">
    <source>
        <dbReference type="ARBA" id="ARBA00022448"/>
    </source>
</evidence>
<keyword evidence="6 7" id="KW-0472">Membrane</keyword>
<evidence type="ECO:0000313" key="10">
    <source>
        <dbReference type="EMBL" id="WMX48282.1"/>
    </source>
</evidence>
<evidence type="ECO:0000313" key="11">
    <source>
        <dbReference type="Proteomes" id="UP001250858"/>
    </source>
</evidence>
<evidence type="ECO:0000256" key="4">
    <source>
        <dbReference type="ARBA" id="ARBA00022692"/>
    </source>
</evidence>
<keyword evidence="3" id="KW-1003">Cell membrane</keyword>
<accession>A0ABY9S1G9</accession>
<feature type="transmembrane region" description="Helical" evidence="7">
    <location>
        <begin position="126"/>
        <end position="149"/>
    </location>
</feature>
<feature type="transmembrane region" description="Helical" evidence="7">
    <location>
        <begin position="176"/>
        <end position="198"/>
    </location>
</feature>
<evidence type="ECO:0000256" key="7">
    <source>
        <dbReference type="RuleBase" id="RU363032"/>
    </source>
</evidence>
<name>A0ABY9S1G9_9ACTN</name>
<dbReference type="RefSeq" id="WP_309549825.1">
    <property type="nucleotide sequence ID" value="NZ_CP133762.1"/>
</dbReference>
<evidence type="ECO:0000256" key="8">
    <source>
        <dbReference type="SAM" id="MobiDB-lite"/>
    </source>
</evidence>
<evidence type="ECO:0000256" key="5">
    <source>
        <dbReference type="ARBA" id="ARBA00022989"/>
    </source>
</evidence>
<sequence length="344" mass="36711">MTTPSDVLTPHEAPTATAAASRRPRRLTPRFFARQLLRLAGSLAVLVVASFAMIHLIPGDPLRQMLGPTAPKELVDRRRSELGLDQPLLTQFTHYVRDLVSGDLGTSFFSSQPVTDIVGLGLPNTLALAVLATLTALAVAVPLGLWAAVRTHNGRRRGTETAFTTLTGAAVAIPEYLYGLALLLVLSLGLGLFPPAGLTGPASFVLPVTALSIAPAAMIARLARVETLRELDTDYMRLAHAKRLPPWRLYAVHLLPNTLTATLTMGGLLLSGLITGSVLVENVFAWPGLGLRTVEAITQKDYPVAQAMILVYGALVLVVNFLVDILLGILDPKSALSTSTRREG</sequence>
<dbReference type="Proteomes" id="UP001250858">
    <property type="component" value="Chromosome"/>
</dbReference>
<protein>
    <submittedName>
        <fullName evidence="10">ABC transporter permease</fullName>
    </submittedName>
</protein>
<dbReference type="CDD" id="cd06261">
    <property type="entry name" value="TM_PBP2"/>
    <property type="match status" value="1"/>
</dbReference>
<evidence type="ECO:0000256" key="1">
    <source>
        <dbReference type="ARBA" id="ARBA00004651"/>
    </source>
</evidence>
<dbReference type="PANTHER" id="PTHR43163:SF6">
    <property type="entry name" value="DIPEPTIDE TRANSPORT SYSTEM PERMEASE PROTEIN DPPB-RELATED"/>
    <property type="match status" value="1"/>
</dbReference>
<dbReference type="Gene3D" id="1.10.3720.10">
    <property type="entry name" value="MetI-like"/>
    <property type="match status" value="1"/>
</dbReference>
<feature type="region of interest" description="Disordered" evidence="8">
    <location>
        <begin position="1"/>
        <end position="22"/>
    </location>
</feature>
<keyword evidence="2 7" id="KW-0813">Transport</keyword>
<comment type="similarity">
    <text evidence="7">Belongs to the binding-protein-dependent transport system permease family.</text>
</comment>
<feature type="transmembrane region" description="Helical" evidence="7">
    <location>
        <begin position="309"/>
        <end position="330"/>
    </location>
</feature>
<organism evidence="10 11">
    <name type="scientific">Streptomyces roseicoloratus</name>
    <dbReference type="NCBI Taxonomy" id="2508722"/>
    <lineage>
        <taxon>Bacteria</taxon>
        <taxon>Bacillati</taxon>
        <taxon>Actinomycetota</taxon>
        <taxon>Actinomycetes</taxon>
        <taxon>Kitasatosporales</taxon>
        <taxon>Streptomycetaceae</taxon>
        <taxon>Streptomyces</taxon>
    </lineage>
</organism>
<keyword evidence="4 7" id="KW-0812">Transmembrane</keyword>
<evidence type="ECO:0000256" key="6">
    <source>
        <dbReference type="ARBA" id="ARBA00023136"/>
    </source>
</evidence>
<keyword evidence="5 7" id="KW-1133">Transmembrane helix</keyword>
<gene>
    <name evidence="10" type="ORF">RGF97_30625</name>
</gene>
<dbReference type="Pfam" id="PF00528">
    <property type="entry name" value="BPD_transp_1"/>
    <property type="match status" value="1"/>
</dbReference>
<dbReference type="PANTHER" id="PTHR43163">
    <property type="entry name" value="DIPEPTIDE TRANSPORT SYSTEM PERMEASE PROTEIN DPPB-RELATED"/>
    <property type="match status" value="1"/>
</dbReference>
<comment type="subcellular location">
    <subcellularLocation>
        <location evidence="1 7">Cell membrane</location>
        <topology evidence="1 7">Multi-pass membrane protein</topology>
    </subcellularLocation>
</comment>
<keyword evidence="11" id="KW-1185">Reference proteome</keyword>
<dbReference type="PROSITE" id="PS50928">
    <property type="entry name" value="ABC_TM1"/>
    <property type="match status" value="1"/>
</dbReference>
<feature type="transmembrane region" description="Helical" evidence="7">
    <location>
        <begin position="204"/>
        <end position="223"/>
    </location>
</feature>
<reference evidence="10 11" key="1">
    <citation type="submission" date="2023-09" db="EMBL/GenBank/DDBJ databases">
        <title>Complete genome of Streptomyces roseicoloratus T14.</title>
        <authorList>
            <person name="Bashizi T."/>
            <person name="Kim M.-J."/>
            <person name="Lee G."/>
            <person name="Tagele S.B."/>
            <person name="Shin J.-H."/>
        </authorList>
    </citation>
    <scope>NUCLEOTIDE SEQUENCE [LARGE SCALE GENOMIC DNA]</scope>
    <source>
        <strain evidence="10 11">T14</strain>
    </source>
</reference>
<evidence type="ECO:0000256" key="3">
    <source>
        <dbReference type="ARBA" id="ARBA00022475"/>
    </source>
</evidence>
<dbReference type="SUPFAM" id="SSF161098">
    <property type="entry name" value="MetI-like"/>
    <property type="match status" value="1"/>
</dbReference>
<dbReference type="Pfam" id="PF19300">
    <property type="entry name" value="BPD_transp_1_N"/>
    <property type="match status" value="1"/>
</dbReference>
<dbReference type="InterPro" id="IPR045621">
    <property type="entry name" value="BPD_transp_1_N"/>
</dbReference>
<evidence type="ECO:0000259" key="9">
    <source>
        <dbReference type="PROSITE" id="PS50928"/>
    </source>
</evidence>
<dbReference type="EMBL" id="CP133762">
    <property type="protein sequence ID" value="WMX48282.1"/>
    <property type="molecule type" value="Genomic_DNA"/>
</dbReference>